<dbReference type="PROSITE" id="PS50293">
    <property type="entry name" value="TPR_REGION"/>
    <property type="match status" value="1"/>
</dbReference>
<organism evidence="5 6">
    <name type="scientific">Candidatus Accumulibacter affinis</name>
    <dbReference type="NCBI Taxonomy" id="2954384"/>
    <lineage>
        <taxon>Bacteria</taxon>
        <taxon>Pseudomonadati</taxon>
        <taxon>Pseudomonadota</taxon>
        <taxon>Betaproteobacteria</taxon>
        <taxon>Candidatus Accumulibacter</taxon>
    </lineage>
</organism>
<accession>A0A935W539</accession>
<proteinExistence type="predicted"/>
<protein>
    <submittedName>
        <fullName evidence="5">Tetratricopeptide repeat protein</fullName>
    </submittedName>
</protein>
<comment type="caution">
    <text evidence="5">The sequence shown here is derived from an EMBL/GenBank/DDBJ whole genome shotgun (WGS) entry which is preliminary data.</text>
</comment>
<feature type="repeat" description="TPR" evidence="3">
    <location>
        <begin position="97"/>
        <end position="130"/>
    </location>
</feature>
<dbReference type="PROSITE" id="PS50005">
    <property type="entry name" value="TPR"/>
    <property type="match status" value="1"/>
</dbReference>
<dbReference type="Pfam" id="PF13181">
    <property type="entry name" value="TPR_8"/>
    <property type="match status" value="1"/>
</dbReference>
<dbReference type="AlphaFoldDB" id="A0A935W539"/>
<evidence type="ECO:0000256" key="1">
    <source>
        <dbReference type="ARBA" id="ARBA00022737"/>
    </source>
</evidence>
<evidence type="ECO:0000256" key="3">
    <source>
        <dbReference type="PROSITE-ProRule" id="PRU00339"/>
    </source>
</evidence>
<feature type="region of interest" description="Disordered" evidence="4">
    <location>
        <begin position="148"/>
        <end position="183"/>
    </location>
</feature>
<dbReference type="Proteomes" id="UP000706151">
    <property type="component" value="Unassembled WGS sequence"/>
</dbReference>
<dbReference type="EMBL" id="JADJOT010000009">
    <property type="protein sequence ID" value="MBK7954779.1"/>
    <property type="molecule type" value="Genomic_DNA"/>
</dbReference>
<dbReference type="Pfam" id="PF07719">
    <property type="entry name" value="TPR_2"/>
    <property type="match status" value="1"/>
</dbReference>
<name>A0A935W539_9PROT</name>
<dbReference type="InterPro" id="IPR013105">
    <property type="entry name" value="TPR_2"/>
</dbReference>
<evidence type="ECO:0000313" key="5">
    <source>
        <dbReference type="EMBL" id="MBK7954779.1"/>
    </source>
</evidence>
<feature type="compositionally biased region" description="Basic and acidic residues" evidence="4">
    <location>
        <begin position="173"/>
        <end position="183"/>
    </location>
</feature>
<keyword evidence="2 3" id="KW-0802">TPR repeat</keyword>
<keyword evidence="1" id="KW-0677">Repeat</keyword>
<dbReference type="SMART" id="SM00028">
    <property type="entry name" value="TPR"/>
    <property type="match status" value="1"/>
</dbReference>
<evidence type="ECO:0000313" key="6">
    <source>
        <dbReference type="Proteomes" id="UP000706151"/>
    </source>
</evidence>
<reference evidence="5 6" key="1">
    <citation type="submission" date="2020-10" db="EMBL/GenBank/DDBJ databases">
        <title>Connecting structure to function with the recovery of over 1000 high-quality activated sludge metagenome-assembled genomes encoding full-length rRNA genes using long-read sequencing.</title>
        <authorList>
            <person name="Singleton C.M."/>
            <person name="Petriglieri F."/>
            <person name="Kristensen J.M."/>
            <person name="Kirkegaard R.H."/>
            <person name="Michaelsen T.Y."/>
            <person name="Andersen M.H."/>
            <person name="Karst S.M."/>
            <person name="Dueholm M.S."/>
            <person name="Nielsen P.H."/>
            <person name="Albertsen M."/>
        </authorList>
    </citation>
    <scope>NUCLEOTIDE SEQUENCE [LARGE SCALE GENOMIC DNA]</scope>
    <source>
        <strain evidence="5">Fred_18-Q3-R57-64_BAT3C.720</strain>
    </source>
</reference>
<gene>
    <name evidence="5" type="ORF">IPK02_12935</name>
</gene>
<evidence type="ECO:0000256" key="4">
    <source>
        <dbReference type="SAM" id="MobiDB-lite"/>
    </source>
</evidence>
<sequence>MIETLFDVLGNFYHQGNFSEAERIAGIITQVVPDDDVSMQLSGLLCYRMGRREEAIQAFNRAATSSFASGLGAHHDDRLSAALQCRRAARRHGSTLAGAWYDLGLVLFRLRRDQQAISAFQSAISVRPDFRAAQRAIERIAELSCRQGLPSPGRNASATVTSLAPDAMKAHRSKDAALRRRWG</sequence>
<dbReference type="InterPro" id="IPR011990">
    <property type="entry name" value="TPR-like_helical_dom_sf"/>
</dbReference>
<dbReference type="SUPFAM" id="SSF48452">
    <property type="entry name" value="TPR-like"/>
    <property type="match status" value="1"/>
</dbReference>
<dbReference type="InterPro" id="IPR019734">
    <property type="entry name" value="TPR_rpt"/>
</dbReference>
<evidence type="ECO:0000256" key="2">
    <source>
        <dbReference type="ARBA" id="ARBA00022803"/>
    </source>
</evidence>
<dbReference type="Gene3D" id="1.25.40.10">
    <property type="entry name" value="Tetratricopeptide repeat domain"/>
    <property type="match status" value="2"/>
</dbReference>